<feature type="transmembrane region" description="Helical" evidence="1">
    <location>
        <begin position="130"/>
        <end position="148"/>
    </location>
</feature>
<feature type="transmembrane region" description="Helical" evidence="1">
    <location>
        <begin position="563"/>
        <end position="582"/>
    </location>
</feature>
<feature type="transmembrane region" description="Helical" evidence="1">
    <location>
        <begin position="356"/>
        <end position="377"/>
    </location>
</feature>
<feature type="transmembrane region" description="Helical" evidence="1">
    <location>
        <begin position="92"/>
        <end position="110"/>
    </location>
</feature>
<proteinExistence type="predicted"/>
<dbReference type="Proteomes" id="UP000515563">
    <property type="component" value="Chromosome"/>
</dbReference>
<feature type="transmembrane region" description="Helical" evidence="1">
    <location>
        <begin position="66"/>
        <end position="86"/>
    </location>
</feature>
<feature type="transmembrane region" description="Helical" evidence="1">
    <location>
        <begin position="405"/>
        <end position="430"/>
    </location>
</feature>
<evidence type="ECO:0000313" key="2">
    <source>
        <dbReference type="EMBL" id="QNE20286.1"/>
    </source>
</evidence>
<feature type="transmembrane region" description="Helical" evidence="1">
    <location>
        <begin position="248"/>
        <end position="264"/>
    </location>
</feature>
<feature type="transmembrane region" description="Helical" evidence="1">
    <location>
        <begin position="306"/>
        <end position="324"/>
    </location>
</feature>
<dbReference type="RefSeq" id="WP_185442403.1">
    <property type="nucleotide sequence ID" value="NZ_CP043661.1"/>
</dbReference>
<keyword evidence="1" id="KW-0812">Transmembrane</keyword>
<gene>
    <name evidence="2" type="ORF">F1D05_23195</name>
</gene>
<feature type="transmembrane region" description="Helical" evidence="1">
    <location>
        <begin position="39"/>
        <end position="59"/>
    </location>
</feature>
<keyword evidence="1" id="KW-0472">Membrane</keyword>
<feature type="transmembrane region" description="Helical" evidence="1">
    <location>
        <begin position="284"/>
        <end position="301"/>
    </location>
</feature>
<feature type="transmembrane region" description="Helical" evidence="1">
    <location>
        <begin position="442"/>
        <end position="462"/>
    </location>
</feature>
<feature type="transmembrane region" description="Helical" evidence="1">
    <location>
        <begin position="330"/>
        <end position="347"/>
    </location>
</feature>
<dbReference type="AlphaFoldDB" id="A0A7G6X221"/>
<evidence type="ECO:0000256" key="1">
    <source>
        <dbReference type="SAM" id="Phobius"/>
    </source>
</evidence>
<accession>A0A7G6X221</accession>
<feature type="transmembrane region" description="Helical" evidence="1">
    <location>
        <begin position="215"/>
        <end position="236"/>
    </location>
</feature>
<feature type="transmembrane region" description="Helical" evidence="1">
    <location>
        <begin position="496"/>
        <end position="514"/>
    </location>
</feature>
<keyword evidence="3" id="KW-1185">Reference proteome</keyword>
<dbReference type="KEGG" id="kqi:F1D05_23195"/>
<feature type="transmembrane region" description="Helical" evidence="1">
    <location>
        <begin position="534"/>
        <end position="556"/>
    </location>
</feature>
<reference evidence="3" key="1">
    <citation type="submission" date="2019-09" db="EMBL/GenBank/DDBJ databases">
        <title>Antimicrobial potential of Antarctic Bacteria.</title>
        <authorList>
            <person name="Benaud N."/>
            <person name="Edwards R.J."/>
            <person name="Ferrari B.C."/>
        </authorList>
    </citation>
    <scope>NUCLEOTIDE SEQUENCE [LARGE SCALE GENOMIC DNA]</scope>
    <source>
        <strain evidence="3">SPB151</strain>
    </source>
</reference>
<feature type="transmembrane region" description="Helical" evidence="1">
    <location>
        <begin position="468"/>
        <end position="489"/>
    </location>
</feature>
<keyword evidence="1" id="KW-1133">Transmembrane helix</keyword>
<sequence length="754" mass="80947">MASPGPLKWLLRWAAPAATLAFAWIALHHYEVDNADLAALTAYLLFGVGLPGMLIWRSLRGRTDVFYLDAGAGFAVGCALQLLVYLPGRWAGFPQVVTVAPIVILVAFAIDPRLRRWWHGSPSGGVGGAWLIAVSIMLGILMLAIGTYRTEPLAGFGSDYPYVDMPFHIALAAELKHHVPFTTPYVHGVPLQYHWYSHAHIAATSWATGVEIEVLVRRIIPVTMLVAATLGIAGLAQSWARRRWTGPVAAAVLVCTSGVTLVGWQRGSSAPLLGQAWWASPSQSFGQMMVIPAVALLVGIVRHRRLPRPTVWILFTLSVAGVMAAKATMIPLLAAACCMACASWLVFRRRFHLPSLISLGIVIGAFLFAQFVIFGGATQGTTIKPFVQVNAQRLPYGFSAVGGNAWGPVSTFTLSLLDLSGYLLLAAALFAFGRRLVTHPGVAALSGIAIGGMGATLVLVQLGGSERYFTRAAIALMIPMAVWGLALLVRRTDWKIGLLLVVAAALGGPIALAISRANTTRPVAGNNWQALWYAAGPLLVGLAAAAVVGLLLSLVAKKSGTRLSAAAAAFVLVIGMGTLPTYRMLARFWQAVDVNGLDHVSLAAGPSYLPPDGREAARLLRSHSAPDDLVATNAHCRIPGRALCDSRAFWLAGWSERRVLLEGWGYTVRSNAADSEEAKAGRYWAAPFWDAQLKAENDAVFTDPSPATADVLKQKYGVGFLFVDKRFGAVDEKRMKLIATSLYERADVQVWQLR</sequence>
<name>A0A7G6X221_9ACTN</name>
<dbReference type="EMBL" id="CP043661">
    <property type="protein sequence ID" value="QNE20286.1"/>
    <property type="molecule type" value="Genomic_DNA"/>
</dbReference>
<organism evidence="2 3">
    <name type="scientific">Kribbella qitaiheensis</name>
    <dbReference type="NCBI Taxonomy" id="1544730"/>
    <lineage>
        <taxon>Bacteria</taxon>
        <taxon>Bacillati</taxon>
        <taxon>Actinomycetota</taxon>
        <taxon>Actinomycetes</taxon>
        <taxon>Propionibacteriales</taxon>
        <taxon>Kribbellaceae</taxon>
        <taxon>Kribbella</taxon>
    </lineage>
</organism>
<protein>
    <submittedName>
        <fullName evidence="2">Uncharacterized protein</fullName>
    </submittedName>
</protein>
<feature type="transmembrane region" description="Helical" evidence="1">
    <location>
        <begin position="9"/>
        <end position="27"/>
    </location>
</feature>
<reference evidence="2 3" key="2">
    <citation type="journal article" date="2020" name="Microbiol. Resour. Announc.">
        <title>Antarctic desert soil bacteria exhibit high novel natural product potential, evaluated through long-read genome sequencing and comparative genomics.</title>
        <authorList>
            <person name="Benaud N."/>
            <person name="Edwards R.J."/>
            <person name="Amos T.G."/>
            <person name="D'Agostino P.M."/>
            <person name="Gutierrez-Chavez C."/>
            <person name="Montgomery K."/>
            <person name="Nicetic I."/>
            <person name="Ferrari B.C."/>
        </authorList>
    </citation>
    <scope>NUCLEOTIDE SEQUENCE [LARGE SCALE GENOMIC DNA]</scope>
    <source>
        <strain evidence="2 3">SPB151</strain>
    </source>
</reference>
<evidence type="ECO:0000313" key="3">
    <source>
        <dbReference type="Proteomes" id="UP000515563"/>
    </source>
</evidence>